<dbReference type="Proteomes" id="UP001176429">
    <property type="component" value="Unassembled WGS sequence"/>
</dbReference>
<dbReference type="EMBL" id="JAUQSY010000019">
    <property type="protein sequence ID" value="MDO7877382.1"/>
    <property type="molecule type" value="Genomic_DNA"/>
</dbReference>
<dbReference type="NCBIfam" id="TIGR02675">
    <property type="entry name" value="tape_meas_nterm"/>
    <property type="match status" value="1"/>
</dbReference>
<evidence type="ECO:0000313" key="3">
    <source>
        <dbReference type="Proteomes" id="UP001176429"/>
    </source>
</evidence>
<comment type="caution">
    <text evidence="2">The sequence shown here is derived from an EMBL/GenBank/DDBJ whole genome shotgun (WGS) entry which is preliminary data.</text>
</comment>
<keyword evidence="3" id="KW-1185">Reference proteome</keyword>
<gene>
    <name evidence="2" type="ORF">Q5H93_21755</name>
</gene>
<name>A0ABT9BGJ1_9BACT</name>
<evidence type="ECO:0000313" key="2">
    <source>
        <dbReference type="EMBL" id="MDO7877382.1"/>
    </source>
</evidence>
<organism evidence="2 3">
    <name type="scientific">Hymenobacter aranciens</name>
    <dbReference type="NCBI Taxonomy" id="3063996"/>
    <lineage>
        <taxon>Bacteria</taxon>
        <taxon>Pseudomonadati</taxon>
        <taxon>Bacteroidota</taxon>
        <taxon>Cytophagia</taxon>
        <taxon>Cytophagales</taxon>
        <taxon>Hymenobacteraceae</taxon>
        <taxon>Hymenobacter</taxon>
    </lineage>
</organism>
<evidence type="ECO:0000259" key="1">
    <source>
        <dbReference type="Pfam" id="PF20155"/>
    </source>
</evidence>
<dbReference type="RefSeq" id="WP_305008811.1">
    <property type="nucleotide sequence ID" value="NZ_JAUQSY010000019.1"/>
</dbReference>
<sequence>MSAANLNFRLTLEDLLGPKVASAIRQVQSLSQQVEKPHKLNVDTSQAQGGMSSIMGMVGKLGLAAGIAAGAKAIGGMGIAMEQTRVQFETFTGSAEKGNAVIADLQKFANLTPFDDEQVISAGRQLLAFGEDAGSLNPILTKLGNISSATGKDFGELVSIYGKNKLSGVIQGEDLNQLTESGIPVMDSLARQLGVTTDQVKKMGSEGKISFSMLETAFDELGGAGGKWGNLMDKQSQTVAGRWSSLVGFAQNMGGKMGEALLPAMGVIVDGGNELLQFIQQNTDKIKVMFQPVMDAIQPLIDEFQAIKTEIFGTSEAGDILNTVFNVVATVIKYLSPVLKIAATFIGEVYKQVFRVVKVIGEWLATSPRVQKFLAGLWEGAVAAFKGIAEAASKFLGGVGGIIEGIFTGDFGKIKDGLMQTLNAVGDTQFEKLGMKAAEGFNDGYAKGFEPVNLFGNDKPSGDAASSFLNGGTKPGGAKAPAMTAAASKAAGGVSGAGGKGITNIHLHVGTVFPNATITAGTPQEAARDVSGMFGDWMRAEFNDLNTLAST</sequence>
<feature type="domain" description="Tape measure protein N-terminal" evidence="1">
    <location>
        <begin position="77"/>
        <end position="255"/>
    </location>
</feature>
<reference evidence="2" key="1">
    <citation type="submission" date="2023-07" db="EMBL/GenBank/DDBJ databases">
        <authorList>
            <person name="Kim M.K."/>
        </authorList>
    </citation>
    <scope>NUCLEOTIDE SEQUENCE</scope>
    <source>
        <strain evidence="2">ASUV-10-1</strain>
    </source>
</reference>
<protein>
    <submittedName>
        <fullName evidence="2">Tape measure protein</fullName>
    </submittedName>
</protein>
<dbReference type="PANTHER" id="PTHR38812:SF2">
    <property type="entry name" value="MU-LIKE PROPHAGE FLUMU PROTEIN GP42"/>
    <property type="match status" value="1"/>
</dbReference>
<proteinExistence type="predicted"/>
<dbReference type="PANTHER" id="PTHR38812">
    <property type="entry name" value="MU-LIKE PROPHAGE FLUMU PROTEIN GP42"/>
    <property type="match status" value="1"/>
</dbReference>
<dbReference type="InterPro" id="IPR013491">
    <property type="entry name" value="Tape_meas_N"/>
</dbReference>
<accession>A0ABT9BGJ1</accession>
<dbReference type="InterPro" id="IPR053058">
    <property type="entry name" value="Mulikevirus_tape_measure"/>
</dbReference>
<dbReference type="Pfam" id="PF20155">
    <property type="entry name" value="TMP_3"/>
    <property type="match status" value="1"/>
</dbReference>